<dbReference type="Proteomes" id="UP000026915">
    <property type="component" value="Chromosome 3"/>
</dbReference>
<dbReference type="EMBL" id="CM001881">
    <property type="protein sequence ID" value="EOY21100.1"/>
    <property type="molecule type" value="Genomic_DNA"/>
</dbReference>
<dbReference type="AlphaFoldDB" id="A0A061FUB4"/>
<dbReference type="HOGENOM" id="CLU_2077351_0_0_1"/>
<dbReference type="InParanoid" id="A0A061FUB4"/>
<sequence length="118" mass="13580">MDMGIISKADQIAFVCEETEKFRERERERVKRRCCDNDPTLIFIKHSASATTCSIYDRSHMNKVNKLVTCDHDPNIIPITANLTAFTADIKTRYTTPELQYLINFSLSSSLKTLLFLD</sequence>
<evidence type="ECO:0000313" key="1">
    <source>
        <dbReference type="EMBL" id="EOY21100.1"/>
    </source>
</evidence>
<organism evidence="1 2">
    <name type="scientific">Theobroma cacao</name>
    <name type="common">Cacao</name>
    <name type="synonym">Cocoa</name>
    <dbReference type="NCBI Taxonomy" id="3641"/>
    <lineage>
        <taxon>Eukaryota</taxon>
        <taxon>Viridiplantae</taxon>
        <taxon>Streptophyta</taxon>
        <taxon>Embryophyta</taxon>
        <taxon>Tracheophyta</taxon>
        <taxon>Spermatophyta</taxon>
        <taxon>Magnoliopsida</taxon>
        <taxon>eudicotyledons</taxon>
        <taxon>Gunneridae</taxon>
        <taxon>Pentapetalae</taxon>
        <taxon>rosids</taxon>
        <taxon>malvids</taxon>
        <taxon>Malvales</taxon>
        <taxon>Malvaceae</taxon>
        <taxon>Byttnerioideae</taxon>
        <taxon>Theobroma</taxon>
    </lineage>
</organism>
<evidence type="ECO:0000313" key="2">
    <source>
        <dbReference type="Proteomes" id="UP000026915"/>
    </source>
</evidence>
<name>A0A061FUB4_THECC</name>
<accession>A0A061FUB4</accession>
<gene>
    <name evidence="1" type="ORF">TCM_012435</name>
</gene>
<dbReference type="Gramene" id="EOY21100">
    <property type="protein sequence ID" value="EOY21100"/>
    <property type="gene ID" value="TCM_012435"/>
</dbReference>
<reference evidence="1 2" key="1">
    <citation type="journal article" date="2013" name="Genome Biol.">
        <title>The genome sequence of the most widely cultivated cacao type and its use to identify candidate genes regulating pod color.</title>
        <authorList>
            <person name="Motamayor J.C."/>
            <person name="Mockaitis K."/>
            <person name="Schmutz J."/>
            <person name="Haiminen N."/>
            <person name="Iii D.L."/>
            <person name="Cornejo O."/>
            <person name="Findley S.D."/>
            <person name="Zheng P."/>
            <person name="Utro F."/>
            <person name="Royaert S."/>
            <person name="Saski C."/>
            <person name="Jenkins J."/>
            <person name="Podicheti R."/>
            <person name="Zhao M."/>
            <person name="Scheffler B.E."/>
            <person name="Stack J.C."/>
            <person name="Feltus F.A."/>
            <person name="Mustiga G.M."/>
            <person name="Amores F."/>
            <person name="Phillips W."/>
            <person name="Marelli J.P."/>
            <person name="May G.D."/>
            <person name="Shapiro H."/>
            <person name="Ma J."/>
            <person name="Bustamante C.D."/>
            <person name="Schnell R.J."/>
            <person name="Main D."/>
            <person name="Gilbert D."/>
            <person name="Parida L."/>
            <person name="Kuhn D.N."/>
        </authorList>
    </citation>
    <scope>NUCLEOTIDE SEQUENCE [LARGE SCALE GENOMIC DNA]</scope>
    <source>
        <strain evidence="2">cv. Matina 1-6</strain>
    </source>
</reference>
<protein>
    <submittedName>
        <fullName evidence="1">Bifunctional inhibitor/lipid-transfer protein/seed storage 2S albumin superfamily protein</fullName>
    </submittedName>
</protein>
<keyword evidence="2" id="KW-1185">Reference proteome</keyword>
<proteinExistence type="predicted"/>